<dbReference type="EMBL" id="MU827812">
    <property type="protein sequence ID" value="KAJ7323707.1"/>
    <property type="molecule type" value="Genomic_DNA"/>
</dbReference>
<name>A0A9W9Y8I3_9CNID</name>
<dbReference type="Proteomes" id="UP001163046">
    <property type="component" value="Unassembled WGS sequence"/>
</dbReference>
<sequence>MASQLASIVSKVNFYLCHIDKTWLSYPSTFKCGIVGISHKDVNRHECGKGECPSCAENVVNLKQHRCHLQPIRQRKKNHRRDDSDTVEEHPVCIYLIYYDIEKPDKTRAIL</sequence>
<evidence type="ECO:0000313" key="2">
    <source>
        <dbReference type="Proteomes" id="UP001163046"/>
    </source>
</evidence>
<proteinExistence type="predicted"/>
<reference evidence="1" key="1">
    <citation type="submission" date="2023-01" db="EMBL/GenBank/DDBJ databases">
        <title>Genome assembly of the deep-sea coral Lophelia pertusa.</title>
        <authorList>
            <person name="Herrera S."/>
            <person name="Cordes E."/>
        </authorList>
    </citation>
    <scope>NUCLEOTIDE SEQUENCE</scope>
    <source>
        <strain evidence="1">USNM1676648</strain>
        <tissue evidence="1">Polyp</tissue>
    </source>
</reference>
<protein>
    <submittedName>
        <fullName evidence="1">Uncharacterized protein</fullName>
    </submittedName>
</protein>
<keyword evidence="2" id="KW-1185">Reference proteome</keyword>
<evidence type="ECO:0000313" key="1">
    <source>
        <dbReference type="EMBL" id="KAJ7323707.1"/>
    </source>
</evidence>
<dbReference type="AlphaFoldDB" id="A0A9W9Y8I3"/>
<gene>
    <name evidence="1" type="ORF">OS493_031121</name>
</gene>
<organism evidence="1 2">
    <name type="scientific">Desmophyllum pertusum</name>
    <dbReference type="NCBI Taxonomy" id="174260"/>
    <lineage>
        <taxon>Eukaryota</taxon>
        <taxon>Metazoa</taxon>
        <taxon>Cnidaria</taxon>
        <taxon>Anthozoa</taxon>
        <taxon>Hexacorallia</taxon>
        <taxon>Scleractinia</taxon>
        <taxon>Caryophylliina</taxon>
        <taxon>Caryophylliidae</taxon>
        <taxon>Desmophyllum</taxon>
    </lineage>
</organism>
<accession>A0A9W9Y8I3</accession>
<comment type="caution">
    <text evidence="1">The sequence shown here is derived from an EMBL/GenBank/DDBJ whole genome shotgun (WGS) entry which is preliminary data.</text>
</comment>